<dbReference type="PANTHER" id="PTHR30532:SF1">
    <property type="entry name" value="IRON(3+)-HYDROXAMATE-BINDING PROTEIN FHUD"/>
    <property type="match status" value="1"/>
</dbReference>
<evidence type="ECO:0000256" key="1">
    <source>
        <dbReference type="ARBA" id="ARBA00004196"/>
    </source>
</evidence>
<accession>A0ABX2KH95</accession>
<keyword evidence="3" id="KW-0813">Transport</keyword>
<dbReference type="Gene3D" id="3.40.50.1980">
    <property type="entry name" value="Nitrogenase molybdenum iron protein domain"/>
    <property type="match status" value="2"/>
</dbReference>
<comment type="caution">
    <text evidence="7">The sequence shown here is derived from an EMBL/GenBank/DDBJ whole genome shotgun (WGS) entry which is preliminary data.</text>
</comment>
<comment type="similarity">
    <text evidence="2">Belongs to the bacterial solute-binding protein 8 family.</text>
</comment>
<keyword evidence="4" id="KW-0408">Iron</keyword>
<dbReference type="InterPro" id="IPR051313">
    <property type="entry name" value="Bact_iron-sidero_bind"/>
</dbReference>
<keyword evidence="4" id="KW-0406">Ion transport</keyword>
<protein>
    <submittedName>
        <fullName evidence="7">ABC transporter substrate-binding protein</fullName>
    </submittedName>
</protein>
<dbReference type="EMBL" id="WHOS01000034">
    <property type="protein sequence ID" value="NUB02083.1"/>
    <property type="molecule type" value="Genomic_DNA"/>
</dbReference>
<dbReference type="InterPro" id="IPR002491">
    <property type="entry name" value="ABC_transptr_periplasmic_BD"/>
</dbReference>
<keyword evidence="8" id="KW-1185">Reference proteome</keyword>
<organism evidence="7 8">
    <name type="scientific">Azospirillum melinis</name>
    <dbReference type="NCBI Taxonomy" id="328839"/>
    <lineage>
        <taxon>Bacteria</taxon>
        <taxon>Pseudomonadati</taxon>
        <taxon>Pseudomonadota</taxon>
        <taxon>Alphaproteobacteria</taxon>
        <taxon>Rhodospirillales</taxon>
        <taxon>Azospirillaceae</taxon>
        <taxon>Azospirillum</taxon>
    </lineage>
</organism>
<sequence>MVDRAFPLSRRSLLGGAVAFGLGGLAALKTATAAPPRRVAVLDWGLAACCVALGCVPVGVPAPSWGTRYAGAPALPAGVVDVGLLFTPNFELLQALEPDAILITPGLEAMRGPLERVAPVVTVTLDRPGAGVLERAGSETRRLAALLGLEAAAETLAARAEAALEEAAATLAPLADRPVWLVNILDQRHVNVFGSSSLHHAVLGRLGLRNAWNGESSMGEFVPVGLERLAGVPDARLVNVALGGFGRLTAMAANPFWQAMSFARDGRTYEIGSVLGSAGLPAVERLARLLTAALSPVEAVRG</sequence>
<dbReference type="SUPFAM" id="SSF53807">
    <property type="entry name" value="Helical backbone' metal receptor"/>
    <property type="match status" value="1"/>
</dbReference>
<dbReference type="Proteomes" id="UP000605086">
    <property type="component" value="Unassembled WGS sequence"/>
</dbReference>
<proteinExistence type="inferred from homology"/>
<evidence type="ECO:0000256" key="3">
    <source>
        <dbReference type="ARBA" id="ARBA00022448"/>
    </source>
</evidence>
<evidence type="ECO:0000256" key="4">
    <source>
        <dbReference type="ARBA" id="ARBA00022496"/>
    </source>
</evidence>
<gene>
    <name evidence="7" type="ORF">GBZ48_22850</name>
</gene>
<dbReference type="PROSITE" id="PS50983">
    <property type="entry name" value="FE_B12_PBP"/>
    <property type="match status" value="1"/>
</dbReference>
<evidence type="ECO:0000313" key="7">
    <source>
        <dbReference type="EMBL" id="NUB02083.1"/>
    </source>
</evidence>
<comment type="subcellular location">
    <subcellularLocation>
        <location evidence="1">Cell envelope</location>
    </subcellularLocation>
</comment>
<evidence type="ECO:0000259" key="6">
    <source>
        <dbReference type="PROSITE" id="PS50983"/>
    </source>
</evidence>
<evidence type="ECO:0000256" key="5">
    <source>
        <dbReference type="ARBA" id="ARBA00022729"/>
    </source>
</evidence>
<evidence type="ECO:0000256" key="2">
    <source>
        <dbReference type="ARBA" id="ARBA00008814"/>
    </source>
</evidence>
<evidence type="ECO:0000313" key="8">
    <source>
        <dbReference type="Proteomes" id="UP000605086"/>
    </source>
</evidence>
<keyword evidence="4" id="KW-0410">Iron transport</keyword>
<reference evidence="7 8" key="1">
    <citation type="submission" date="2019-10" db="EMBL/GenBank/DDBJ databases">
        <title>Genome sequence of Azospirillum melinis.</title>
        <authorList>
            <person name="Ambrosini A."/>
            <person name="Sant'Anna F.H."/>
            <person name="Cassan F.D."/>
            <person name="Souza E.M."/>
            <person name="Passaglia L.M.P."/>
        </authorList>
    </citation>
    <scope>NUCLEOTIDE SEQUENCE [LARGE SCALE GENOMIC DNA]</scope>
    <source>
        <strain evidence="7 8">TMCY0552</strain>
    </source>
</reference>
<feature type="domain" description="Fe/B12 periplasmic-binding" evidence="6">
    <location>
        <begin position="38"/>
        <end position="298"/>
    </location>
</feature>
<keyword evidence="5" id="KW-0732">Signal</keyword>
<dbReference type="InterPro" id="IPR006311">
    <property type="entry name" value="TAT_signal"/>
</dbReference>
<dbReference type="RefSeq" id="WP_174473104.1">
    <property type="nucleotide sequence ID" value="NZ_JAGINN010000029.1"/>
</dbReference>
<name>A0ABX2KH95_9PROT</name>
<dbReference type="PROSITE" id="PS51318">
    <property type="entry name" value="TAT"/>
    <property type="match status" value="1"/>
</dbReference>
<dbReference type="Pfam" id="PF01497">
    <property type="entry name" value="Peripla_BP_2"/>
    <property type="match status" value="1"/>
</dbReference>
<dbReference type="PRINTS" id="PR01715">
    <property type="entry name" value="FERRIBNDNGPP"/>
</dbReference>
<dbReference type="PANTHER" id="PTHR30532">
    <property type="entry name" value="IRON III DICITRATE-BINDING PERIPLASMIC PROTEIN"/>
    <property type="match status" value="1"/>
</dbReference>